<dbReference type="Proteomes" id="UP000813463">
    <property type="component" value="Chromosome 4"/>
</dbReference>
<dbReference type="InterPro" id="IPR040256">
    <property type="entry name" value="At4g02000-like"/>
</dbReference>
<feature type="region of interest" description="Disordered" evidence="2">
    <location>
        <begin position="104"/>
        <end position="169"/>
    </location>
</feature>
<feature type="compositionally biased region" description="Polar residues" evidence="2">
    <location>
        <begin position="303"/>
        <end position="329"/>
    </location>
</feature>
<feature type="compositionally biased region" description="Basic and acidic residues" evidence="2">
    <location>
        <begin position="157"/>
        <end position="169"/>
    </location>
</feature>
<dbReference type="RefSeq" id="XP_056698182.1">
    <property type="nucleotide sequence ID" value="XM_056842204.1"/>
</dbReference>
<keyword evidence="4" id="KW-1185">Reference proteome</keyword>
<feature type="region of interest" description="Disordered" evidence="2">
    <location>
        <begin position="269"/>
        <end position="363"/>
    </location>
</feature>
<dbReference type="PROSITE" id="PS50158">
    <property type="entry name" value="ZF_CCHC"/>
    <property type="match status" value="1"/>
</dbReference>
<evidence type="ECO:0000256" key="2">
    <source>
        <dbReference type="SAM" id="MobiDB-lite"/>
    </source>
</evidence>
<evidence type="ECO:0000313" key="5">
    <source>
        <dbReference type="RefSeq" id="XP_056698182.1"/>
    </source>
</evidence>
<feature type="compositionally biased region" description="Polar residues" evidence="2">
    <location>
        <begin position="269"/>
        <end position="278"/>
    </location>
</feature>
<dbReference type="InterPro" id="IPR001878">
    <property type="entry name" value="Znf_CCHC"/>
</dbReference>
<dbReference type="PANTHER" id="PTHR31286">
    <property type="entry name" value="GLYCINE-RICH CELL WALL STRUCTURAL PROTEIN 1.8-LIKE"/>
    <property type="match status" value="1"/>
</dbReference>
<reference evidence="4" key="1">
    <citation type="journal article" date="2021" name="Nat. Commun.">
        <title>Genomic analyses provide insights into spinach domestication and the genetic basis of agronomic traits.</title>
        <authorList>
            <person name="Cai X."/>
            <person name="Sun X."/>
            <person name="Xu C."/>
            <person name="Sun H."/>
            <person name="Wang X."/>
            <person name="Ge C."/>
            <person name="Zhang Z."/>
            <person name="Wang Q."/>
            <person name="Fei Z."/>
            <person name="Jiao C."/>
            <person name="Wang Q."/>
        </authorList>
    </citation>
    <scope>NUCLEOTIDE SEQUENCE [LARGE SCALE GENOMIC DNA]</scope>
    <source>
        <strain evidence="4">cv. Varoflay</strain>
    </source>
</reference>
<feature type="compositionally biased region" description="Low complexity" evidence="2">
    <location>
        <begin position="113"/>
        <end position="125"/>
    </location>
</feature>
<keyword evidence="1" id="KW-0862">Zinc</keyword>
<keyword evidence="1" id="KW-0479">Metal-binding</keyword>
<feature type="compositionally biased region" description="Polar residues" evidence="2">
    <location>
        <begin position="286"/>
        <end position="296"/>
    </location>
</feature>
<proteinExistence type="predicted"/>
<evidence type="ECO:0000313" key="4">
    <source>
        <dbReference type="Proteomes" id="UP000813463"/>
    </source>
</evidence>
<reference evidence="5" key="2">
    <citation type="submission" date="2025-08" db="UniProtKB">
        <authorList>
            <consortium name="RefSeq"/>
        </authorList>
    </citation>
    <scope>IDENTIFICATION</scope>
    <source>
        <tissue evidence="5">Leaf</tissue>
    </source>
</reference>
<dbReference type="GeneID" id="130471867"/>
<accession>A0ABM3RRD6</accession>
<feature type="domain" description="CCHC-type" evidence="3">
    <location>
        <begin position="80"/>
        <end position="93"/>
    </location>
</feature>
<gene>
    <name evidence="5" type="primary">LOC130471867</name>
</gene>
<sequence length="380" mass="41988">MTVWIRFPELPVEYYDKQALFEIAKVVGTPIRVDYATDNLTRARYARVCLDLDLSKSLVTSVWVVSQWQRVEYENIHSLCFTCGKIGHSKEKCGSALSASQDKIHADHSPKATSSSTTQTYSSTTHADHSPHDTSPPTTQTLNLQTTFPKQTTHATTHREFASAEQFEAKGDYGPWTENKWSLLEKEDLESKMTEECEELNLGRTNASHLKEILCVFPCINPSPSKSQHPTTELQVAYSTMVDAGTQLPAIPSSSTSSQDLLLNEKLSNFSNHFPGNQNKEKNPQRKVSNGKSESLSTKEKISSTSINSNQPERRSSSTQPPLSTNQFAITPIPPCTTITNPSISTTPQCSHSTSSLVPPLSPTIESTTIQKHSIIPPLP</sequence>
<protein>
    <recommendedName>
        <fullName evidence="3">CCHC-type domain-containing protein</fullName>
    </recommendedName>
</protein>
<dbReference type="PANTHER" id="PTHR31286:SF99">
    <property type="entry name" value="DUF4283 DOMAIN-CONTAINING PROTEIN"/>
    <property type="match status" value="1"/>
</dbReference>
<organism evidence="4 5">
    <name type="scientific">Spinacia oleracea</name>
    <name type="common">Spinach</name>
    <dbReference type="NCBI Taxonomy" id="3562"/>
    <lineage>
        <taxon>Eukaryota</taxon>
        <taxon>Viridiplantae</taxon>
        <taxon>Streptophyta</taxon>
        <taxon>Embryophyta</taxon>
        <taxon>Tracheophyta</taxon>
        <taxon>Spermatophyta</taxon>
        <taxon>Magnoliopsida</taxon>
        <taxon>eudicotyledons</taxon>
        <taxon>Gunneridae</taxon>
        <taxon>Pentapetalae</taxon>
        <taxon>Caryophyllales</taxon>
        <taxon>Chenopodiaceae</taxon>
        <taxon>Chenopodioideae</taxon>
        <taxon>Anserineae</taxon>
        <taxon>Spinacia</taxon>
    </lineage>
</organism>
<evidence type="ECO:0000259" key="3">
    <source>
        <dbReference type="PROSITE" id="PS50158"/>
    </source>
</evidence>
<name>A0ABM3RRD6_SPIOL</name>
<feature type="compositionally biased region" description="Low complexity" evidence="2">
    <location>
        <begin position="135"/>
        <end position="147"/>
    </location>
</feature>
<keyword evidence="1" id="KW-0863">Zinc-finger</keyword>
<evidence type="ECO:0000256" key="1">
    <source>
        <dbReference type="PROSITE-ProRule" id="PRU00047"/>
    </source>
</evidence>
<feature type="compositionally biased region" description="Low complexity" evidence="2">
    <location>
        <begin position="336"/>
        <end position="359"/>
    </location>
</feature>